<evidence type="ECO:0000256" key="9">
    <source>
        <dbReference type="ARBA" id="ARBA00023034"/>
    </source>
</evidence>
<evidence type="ECO:0000256" key="14">
    <source>
        <dbReference type="ARBA" id="ARBA00060399"/>
    </source>
</evidence>
<dbReference type="UniPathway" id="UPA00378"/>
<evidence type="ECO:0000256" key="16">
    <source>
        <dbReference type="PIRSR" id="PIRSR605027-3"/>
    </source>
</evidence>
<evidence type="ECO:0000256" key="4">
    <source>
        <dbReference type="ARBA" id="ARBA00022679"/>
    </source>
</evidence>
<feature type="site" description="Interaction with galactose moiety of substrate glycoprotein" evidence="17">
    <location>
        <position position="251"/>
    </location>
</feature>
<accession>A0A8C4ZFP1</accession>
<dbReference type="Ensembl" id="ENSGMOT00000013322.2">
    <property type="protein sequence ID" value="ENSGMOP00000012979.2"/>
    <property type="gene ID" value="ENSGMOG00000012122.2"/>
</dbReference>
<feature type="active site" description="Proton donor/acceptor" evidence="15">
    <location>
        <position position="214"/>
    </location>
</feature>
<evidence type="ECO:0000256" key="11">
    <source>
        <dbReference type="ARBA" id="ARBA00023180"/>
    </source>
</evidence>
<dbReference type="GO" id="GO:0005975">
    <property type="term" value="P:carbohydrate metabolic process"/>
    <property type="evidence" value="ECO:0007669"/>
    <property type="project" value="TreeGrafter"/>
</dbReference>
<evidence type="ECO:0000256" key="2">
    <source>
        <dbReference type="ARBA" id="ARBA00007706"/>
    </source>
</evidence>
<dbReference type="Gene3D" id="3.90.550.10">
    <property type="entry name" value="Spore Coat Polysaccharide Biosynthesis Protein SpsA, Chain A"/>
    <property type="match status" value="1"/>
</dbReference>
<dbReference type="PANTHER" id="PTHR10896">
    <property type="entry name" value="GALACTOSYLGALACTOSYLXYLOSYLPROTEIN 3-BETA-GLUCURONOSYLTRANSFERASE BETA-1,3-GLUCURONYLTRANSFERASE"/>
    <property type="match status" value="1"/>
</dbReference>
<evidence type="ECO:0000256" key="17">
    <source>
        <dbReference type="PIRSR" id="PIRSR605027-4"/>
    </source>
</evidence>
<dbReference type="InterPro" id="IPR005027">
    <property type="entry name" value="Glyco_trans_43"/>
</dbReference>
<dbReference type="OMA" id="PRWRYAR"/>
<dbReference type="CDD" id="cd00218">
    <property type="entry name" value="GlcAT-I"/>
    <property type="match status" value="1"/>
</dbReference>
<keyword evidence="9 19" id="KW-0333">Golgi apparatus</keyword>
<comment type="pathway">
    <text evidence="19">Protein modification; protein glycosylation.</text>
</comment>
<keyword evidence="10" id="KW-0472">Membrane</keyword>
<keyword evidence="4 19" id="KW-0808">Transferase</keyword>
<reference evidence="20" key="2">
    <citation type="submission" date="2025-09" db="UniProtKB">
        <authorList>
            <consortium name="Ensembl"/>
        </authorList>
    </citation>
    <scope>IDENTIFICATION</scope>
</reference>
<dbReference type="AlphaFoldDB" id="A0A8C4ZFP1"/>
<feature type="glycosylation site" description="N-linked (GlcNAc...) asparagine" evidence="18">
    <location>
        <position position="233"/>
    </location>
</feature>
<keyword evidence="11 18" id="KW-0325">Glycoprotein</keyword>
<protein>
    <recommendedName>
        <fullName evidence="3 19">Galactosylgalactosylxylosylprotein 3-beta-glucuronosyltransferase</fullName>
        <ecNumber evidence="3 19">2.4.1.135</ecNumber>
    </recommendedName>
</protein>
<dbReference type="FunFam" id="3.90.550.10:FF:000010">
    <property type="entry name" value="Galactosylgalactosylxylosylprotein 3-beta-glucuronosyltransferase"/>
    <property type="match status" value="1"/>
</dbReference>
<evidence type="ECO:0000256" key="5">
    <source>
        <dbReference type="ARBA" id="ARBA00022692"/>
    </source>
</evidence>
<dbReference type="EC" id="2.4.1.135" evidence="3 19"/>
<dbReference type="GO" id="GO:0050650">
    <property type="term" value="P:chondroitin sulfate proteoglycan biosynthetic process"/>
    <property type="evidence" value="ECO:0007669"/>
    <property type="project" value="TreeGrafter"/>
</dbReference>
<comment type="similarity">
    <text evidence="2 19">Belongs to the glycosyltransferase 43 family.</text>
</comment>
<keyword evidence="5" id="KW-0812">Transmembrane</keyword>
<keyword evidence="21" id="KW-1185">Reference proteome</keyword>
<evidence type="ECO:0000256" key="6">
    <source>
        <dbReference type="ARBA" id="ARBA00022723"/>
    </source>
</evidence>
<evidence type="ECO:0000256" key="18">
    <source>
        <dbReference type="PIRSR" id="PIRSR605027-6"/>
    </source>
</evidence>
<evidence type="ECO:0000256" key="3">
    <source>
        <dbReference type="ARBA" id="ARBA00012641"/>
    </source>
</evidence>
<proteinExistence type="inferred from homology"/>
<comment type="catalytic activity">
    <reaction evidence="13 19">
        <text>3-O-(beta-D-galactosyl-(1-&gt;3)-beta-D-galactosyl-(1-&gt;4)-beta-D-xylosyl)-L-seryl-[protein] + UDP-alpha-D-glucuronate = 3-O-(beta-D-GlcA-(1-&gt;3)-beta-D-Gal-(1-&gt;3)-beta-D-Gal-(1-&gt;4)-beta-D-Xyl)-L-seryl-[protein] + UDP + H(+)</text>
        <dbReference type="Rhea" id="RHEA:24168"/>
        <dbReference type="Rhea" id="RHEA-COMP:12571"/>
        <dbReference type="Rhea" id="RHEA-COMP:12573"/>
        <dbReference type="ChEBI" id="CHEBI:15378"/>
        <dbReference type="ChEBI" id="CHEBI:58052"/>
        <dbReference type="ChEBI" id="CHEBI:58223"/>
        <dbReference type="ChEBI" id="CHEBI:132090"/>
        <dbReference type="ChEBI" id="CHEBI:132093"/>
        <dbReference type="EC" id="2.4.1.135"/>
    </reaction>
</comment>
<reference evidence="20" key="1">
    <citation type="submission" date="2025-08" db="UniProtKB">
        <authorList>
            <consortium name="Ensembl"/>
        </authorList>
    </citation>
    <scope>IDENTIFICATION</scope>
</reference>
<dbReference type="InterPro" id="IPR029044">
    <property type="entry name" value="Nucleotide-diphossugar_trans"/>
</dbReference>
<dbReference type="GO" id="GO:0046872">
    <property type="term" value="F:metal ion binding"/>
    <property type="evidence" value="ECO:0007669"/>
    <property type="project" value="UniProtKB-KW"/>
</dbReference>
<keyword evidence="8" id="KW-1133">Transmembrane helix</keyword>
<dbReference type="Proteomes" id="UP000694546">
    <property type="component" value="Chromosome 7"/>
</dbReference>
<dbReference type="PANTHER" id="PTHR10896:SF50">
    <property type="entry name" value="GALACTOSYLGALACTOSYLXYLOSYLPROTEIN 3-BETA-GLUCURONOSYLTRANSFERASE P"/>
    <property type="match status" value="1"/>
</dbReference>
<name>A0A8C4ZFP1_GADMO</name>
<evidence type="ECO:0000256" key="19">
    <source>
        <dbReference type="RuleBase" id="RU363127"/>
    </source>
</evidence>
<comment type="subcellular location">
    <subcellularLocation>
        <location evidence="14">Endomembrane system</location>
        <topology evidence="14">Single-pass type II membrane protein</topology>
    </subcellularLocation>
    <subcellularLocation>
        <location evidence="19">Golgi apparatus membrane</location>
        <topology evidence="19">Single-pass type II membrane protein</topology>
    </subcellularLocation>
</comment>
<organism evidence="20 21">
    <name type="scientific">Gadus morhua</name>
    <name type="common">Atlantic cod</name>
    <dbReference type="NCBI Taxonomy" id="8049"/>
    <lineage>
        <taxon>Eukaryota</taxon>
        <taxon>Metazoa</taxon>
        <taxon>Chordata</taxon>
        <taxon>Craniata</taxon>
        <taxon>Vertebrata</taxon>
        <taxon>Euteleostomi</taxon>
        <taxon>Actinopterygii</taxon>
        <taxon>Neopterygii</taxon>
        <taxon>Teleostei</taxon>
        <taxon>Neoteleostei</taxon>
        <taxon>Acanthomorphata</taxon>
        <taxon>Zeiogadaria</taxon>
        <taxon>Gadariae</taxon>
        <taxon>Gadiformes</taxon>
        <taxon>Gadoidei</taxon>
        <taxon>Gadidae</taxon>
        <taxon>Gadus</taxon>
    </lineage>
</organism>
<evidence type="ECO:0000313" key="20">
    <source>
        <dbReference type="Ensembl" id="ENSGMOP00000012979.2"/>
    </source>
</evidence>
<evidence type="ECO:0000256" key="8">
    <source>
        <dbReference type="ARBA" id="ARBA00022989"/>
    </source>
</evidence>
<dbReference type="GeneTree" id="ENSGT00940000157165"/>
<evidence type="ECO:0000313" key="21">
    <source>
        <dbReference type="Proteomes" id="UP000694546"/>
    </source>
</evidence>
<evidence type="ECO:0000256" key="15">
    <source>
        <dbReference type="PIRSR" id="PIRSR605027-1"/>
    </source>
</evidence>
<keyword evidence="7 19" id="KW-0735">Signal-anchor</keyword>
<evidence type="ECO:0000256" key="1">
    <source>
        <dbReference type="ARBA" id="ARBA00001936"/>
    </source>
</evidence>
<evidence type="ECO:0000256" key="13">
    <source>
        <dbReference type="ARBA" id="ARBA00047979"/>
    </source>
</evidence>
<evidence type="ECO:0000256" key="12">
    <source>
        <dbReference type="ARBA" id="ARBA00023211"/>
    </source>
</evidence>
<dbReference type="GO" id="GO:0000139">
    <property type="term" value="C:Golgi membrane"/>
    <property type="evidence" value="ECO:0007669"/>
    <property type="project" value="UniProtKB-SubCell"/>
</dbReference>
<feature type="binding site" evidence="16">
    <location>
        <position position="127"/>
    </location>
    <ligand>
        <name>Mn(2+)</name>
        <dbReference type="ChEBI" id="CHEBI:29035"/>
    </ligand>
</feature>
<dbReference type="SUPFAM" id="SSF53448">
    <property type="entry name" value="Nucleotide-diphospho-sugar transferases"/>
    <property type="match status" value="1"/>
</dbReference>
<dbReference type="Pfam" id="PF03360">
    <property type="entry name" value="Glyco_transf_43"/>
    <property type="match status" value="1"/>
</dbReference>
<keyword evidence="6 16" id="KW-0479">Metal-binding</keyword>
<feature type="site" description="Interaction with galactose moiety of substrate glycoprotein" evidence="17">
    <location>
        <position position="158"/>
    </location>
</feature>
<keyword evidence="12 16" id="KW-0464">Manganese</keyword>
<sequence length="264" mass="29752">MEAVRTEYVYSRPPPWSAALAPLYVITATFQRAVQKAELTRMANTFLHVANLHWVVIEDARNTSALVRRLLKATGLNYTHLHLETPRVLRMTGSYPRGGIQKNLGLRWLRLTMGEAPPGVVYFADDDNVYSLQLFEEMRSTTMVSVWPVGFIAGRKYESPKINAQGKVCGWVTGFAPNRPFAIDMAGFAINLKLLIRKSEVVFKLRDVKSGYQETNLLSALVSLSDLEPKADNCTKVLVWHTRTERPTLVNEGQRGFSNPEVEV</sequence>
<evidence type="ECO:0000256" key="7">
    <source>
        <dbReference type="ARBA" id="ARBA00022968"/>
    </source>
</evidence>
<evidence type="ECO:0000256" key="10">
    <source>
        <dbReference type="ARBA" id="ARBA00023136"/>
    </source>
</evidence>
<comment type="cofactor">
    <cofactor evidence="1 16 19">
        <name>Mn(2+)</name>
        <dbReference type="ChEBI" id="CHEBI:29035"/>
    </cofactor>
</comment>
<dbReference type="GO" id="GO:0015018">
    <property type="term" value="F:galactosylgalactosylxylosylprotein 3-beta-glucuronosyltransferase activity"/>
    <property type="evidence" value="ECO:0007669"/>
    <property type="project" value="UniProtKB-UniRule"/>
</dbReference>